<feature type="transmembrane region" description="Helical" evidence="1">
    <location>
        <begin position="42"/>
        <end position="65"/>
    </location>
</feature>
<feature type="transmembrane region" description="Helical" evidence="1">
    <location>
        <begin position="77"/>
        <end position="99"/>
    </location>
</feature>
<evidence type="ECO:0000313" key="3">
    <source>
        <dbReference type="Proteomes" id="UP001238088"/>
    </source>
</evidence>
<name>A0ABU0APM2_9BACI</name>
<keyword evidence="1 2" id="KW-0812">Transmembrane</keyword>
<sequence length="141" mass="16615">MGNLNMKASHVSDVIPYYFISLLLTSISYSFVLSFWNGDTNWGMAGVVFYSLFGMIPFLIFAVPIQVILNKKPKKFNFLYLIVYLFFALIGIIILYLFYNDSFNVEILREAYYYKLIISAAVIFWLWDSVFLQKENHVFHR</sequence>
<gene>
    <name evidence="2" type="ORF">J2S17_004702</name>
</gene>
<accession>A0ABU0APM2</accession>
<dbReference type="Proteomes" id="UP001238088">
    <property type="component" value="Unassembled WGS sequence"/>
</dbReference>
<dbReference type="InterPro" id="IPR031374">
    <property type="entry name" value="UPF0715"/>
</dbReference>
<dbReference type="RefSeq" id="WP_307478278.1">
    <property type="nucleotide sequence ID" value="NZ_JAUSUB010000028.1"/>
</dbReference>
<comment type="caution">
    <text evidence="2">The sequence shown here is derived from an EMBL/GenBank/DDBJ whole genome shotgun (WGS) entry which is preliminary data.</text>
</comment>
<keyword evidence="1" id="KW-1133">Transmembrane helix</keyword>
<protein>
    <submittedName>
        <fullName evidence="2">Energy-coupling factor transporter transmembrane protein EcfT</fullName>
    </submittedName>
</protein>
<evidence type="ECO:0000313" key="2">
    <source>
        <dbReference type="EMBL" id="MDQ0272809.1"/>
    </source>
</evidence>
<dbReference type="EMBL" id="JAUSUB010000028">
    <property type="protein sequence ID" value="MDQ0272809.1"/>
    <property type="molecule type" value="Genomic_DNA"/>
</dbReference>
<organism evidence="2 3">
    <name type="scientific">Cytobacillus purgationiresistens</name>
    <dbReference type="NCBI Taxonomy" id="863449"/>
    <lineage>
        <taxon>Bacteria</taxon>
        <taxon>Bacillati</taxon>
        <taxon>Bacillota</taxon>
        <taxon>Bacilli</taxon>
        <taxon>Bacillales</taxon>
        <taxon>Bacillaceae</taxon>
        <taxon>Cytobacillus</taxon>
    </lineage>
</organism>
<reference evidence="2 3" key="1">
    <citation type="submission" date="2023-07" db="EMBL/GenBank/DDBJ databases">
        <title>Genomic Encyclopedia of Type Strains, Phase IV (KMG-IV): sequencing the most valuable type-strain genomes for metagenomic binning, comparative biology and taxonomic classification.</title>
        <authorList>
            <person name="Goeker M."/>
        </authorList>
    </citation>
    <scope>NUCLEOTIDE SEQUENCE [LARGE SCALE GENOMIC DNA]</scope>
    <source>
        <strain evidence="2 3">DSM 23494</strain>
    </source>
</reference>
<evidence type="ECO:0000256" key="1">
    <source>
        <dbReference type="SAM" id="Phobius"/>
    </source>
</evidence>
<proteinExistence type="predicted"/>
<keyword evidence="1" id="KW-0472">Membrane</keyword>
<feature type="transmembrane region" description="Helical" evidence="1">
    <location>
        <begin position="111"/>
        <end position="132"/>
    </location>
</feature>
<keyword evidence="3" id="KW-1185">Reference proteome</keyword>
<dbReference type="Pfam" id="PF17094">
    <property type="entry name" value="UPF0715"/>
    <property type="match status" value="1"/>
</dbReference>
<feature type="transmembrane region" description="Helical" evidence="1">
    <location>
        <begin position="15"/>
        <end position="36"/>
    </location>
</feature>